<organism evidence="3 4">
    <name type="scientific">Lentilactobacillus rapi</name>
    <dbReference type="NCBI Taxonomy" id="481723"/>
    <lineage>
        <taxon>Bacteria</taxon>
        <taxon>Bacillati</taxon>
        <taxon>Bacillota</taxon>
        <taxon>Bacilli</taxon>
        <taxon>Lactobacillales</taxon>
        <taxon>Lactobacillaceae</taxon>
        <taxon>Lentilactobacillus</taxon>
    </lineage>
</organism>
<evidence type="ECO:0000313" key="4">
    <source>
        <dbReference type="Proteomes" id="UP000321569"/>
    </source>
</evidence>
<keyword evidence="2" id="KW-0812">Transmembrane</keyword>
<name>A0A512PJN1_9LACO</name>
<dbReference type="AlphaFoldDB" id="A0A512PJN1"/>
<dbReference type="Proteomes" id="UP000321569">
    <property type="component" value="Unassembled WGS sequence"/>
</dbReference>
<keyword evidence="2" id="KW-0472">Membrane</keyword>
<sequence>MIGGVLKQSLLFRTTKHVMHIQKSVKNKGRQGSLTVVAIIFTGILLTCLIFQCVSYNKEISTIYEITQSYRNKRMVNNPSHLKPPAKSHQAERD</sequence>
<feature type="transmembrane region" description="Helical" evidence="2">
    <location>
        <begin position="32"/>
        <end position="52"/>
    </location>
</feature>
<evidence type="ECO:0000313" key="3">
    <source>
        <dbReference type="EMBL" id="GEP71417.1"/>
    </source>
</evidence>
<keyword evidence="2" id="KW-1133">Transmembrane helix</keyword>
<reference evidence="3 4" key="1">
    <citation type="submission" date="2019-07" db="EMBL/GenBank/DDBJ databases">
        <title>Whole genome shotgun sequence of Lactobacillus rapi NBRC 109618.</title>
        <authorList>
            <person name="Hosoyama A."/>
            <person name="Uohara A."/>
            <person name="Ohji S."/>
            <person name="Ichikawa N."/>
        </authorList>
    </citation>
    <scope>NUCLEOTIDE SEQUENCE [LARGE SCALE GENOMIC DNA]</scope>
    <source>
        <strain evidence="3 4">NBRC 109618</strain>
    </source>
</reference>
<comment type="caution">
    <text evidence="3">The sequence shown here is derived from an EMBL/GenBank/DDBJ whole genome shotgun (WGS) entry which is preliminary data.</text>
</comment>
<protein>
    <submittedName>
        <fullName evidence="3">Uncharacterized protein</fullName>
    </submittedName>
</protein>
<evidence type="ECO:0000256" key="1">
    <source>
        <dbReference type="SAM" id="MobiDB-lite"/>
    </source>
</evidence>
<accession>A0A512PJN1</accession>
<feature type="region of interest" description="Disordered" evidence="1">
    <location>
        <begin position="75"/>
        <end position="94"/>
    </location>
</feature>
<evidence type="ECO:0000256" key="2">
    <source>
        <dbReference type="SAM" id="Phobius"/>
    </source>
</evidence>
<proteinExistence type="predicted"/>
<gene>
    <name evidence="3" type="ORF">LRA02_02850</name>
</gene>
<dbReference type="EMBL" id="BKAM01000001">
    <property type="protein sequence ID" value="GEP71417.1"/>
    <property type="molecule type" value="Genomic_DNA"/>
</dbReference>